<evidence type="ECO:0000313" key="2">
    <source>
        <dbReference type="Ensembl" id="ENSEBUP00000013820.1"/>
    </source>
</evidence>
<dbReference type="Proteomes" id="UP000694388">
    <property type="component" value="Unplaced"/>
</dbReference>
<dbReference type="InterPro" id="IPR013320">
    <property type="entry name" value="ConA-like_dom_sf"/>
</dbReference>
<reference evidence="2" key="1">
    <citation type="submission" date="2025-08" db="UniProtKB">
        <authorList>
            <consortium name="Ensembl"/>
        </authorList>
    </citation>
    <scope>IDENTIFICATION</scope>
</reference>
<reference evidence="2" key="2">
    <citation type="submission" date="2025-09" db="UniProtKB">
        <authorList>
            <consortium name="Ensembl"/>
        </authorList>
    </citation>
    <scope>IDENTIFICATION</scope>
</reference>
<dbReference type="Gene3D" id="2.60.120.200">
    <property type="match status" value="1"/>
</dbReference>
<dbReference type="SUPFAM" id="SSF49899">
    <property type="entry name" value="Concanavalin A-like lectins/glucanases"/>
    <property type="match status" value="1"/>
</dbReference>
<name>A0A8C4QEI9_EPTBU</name>
<dbReference type="Ensembl" id="ENSEBUT00000014396.1">
    <property type="protein sequence ID" value="ENSEBUP00000013820.1"/>
    <property type="gene ID" value="ENSEBUG00000008709.1"/>
</dbReference>
<dbReference type="InterPro" id="IPR001791">
    <property type="entry name" value="Laminin_G"/>
</dbReference>
<dbReference type="GeneTree" id="ENSGT00940000154035"/>
<sequence length="112" mass="12866">MFNINLLLIHIVTYQINFDNGGFTRSRFDLRTWDLEGSIFYAQTHNYQDWFLLALRNGQLEVQVKNRVGPLVIKGGPFVSDGNWHAVSISSSFEGLVEMLFFFSSFSSFSCI</sequence>
<feature type="domain" description="Laminin G" evidence="1">
    <location>
        <begin position="30"/>
        <end position="91"/>
    </location>
</feature>
<dbReference type="AlphaFoldDB" id="A0A8C4QEI9"/>
<evidence type="ECO:0000313" key="3">
    <source>
        <dbReference type="Proteomes" id="UP000694388"/>
    </source>
</evidence>
<organism evidence="2 3">
    <name type="scientific">Eptatretus burgeri</name>
    <name type="common">Inshore hagfish</name>
    <dbReference type="NCBI Taxonomy" id="7764"/>
    <lineage>
        <taxon>Eukaryota</taxon>
        <taxon>Metazoa</taxon>
        <taxon>Chordata</taxon>
        <taxon>Craniata</taxon>
        <taxon>Vertebrata</taxon>
        <taxon>Cyclostomata</taxon>
        <taxon>Myxini</taxon>
        <taxon>Myxiniformes</taxon>
        <taxon>Myxinidae</taxon>
        <taxon>Eptatretinae</taxon>
        <taxon>Eptatretus</taxon>
    </lineage>
</organism>
<accession>A0A8C4QEI9</accession>
<keyword evidence="3" id="KW-1185">Reference proteome</keyword>
<dbReference type="Pfam" id="PF00054">
    <property type="entry name" value="Laminin_G_1"/>
    <property type="match status" value="1"/>
</dbReference>
<evidence type="ECO:0000259" key="1">
    <source>
        <dbReference type="Pfam" id="PF00054"/>
    </source>
</evidence>
<proteinExistence type="predicted"/>
<protein>
    <recommendedName>
        <fullName evidence="1">Laminin G domain-containing protein</fullName>
    </recommendedName>
</protein>
<dbReference type="CDD" id="cd00110">
    <property type="entry name" value="LamG"/>
    <property type="match status" value="1"/>
</dbReference>